<evidence type="ECO:0000313" key="2">
    <source>
        <dbReference type="Proteomes" id="UP000288086"/>
    </source>
</evidence>
<protein>
    <recommendedName>
        <fullName evidence="3">HEPN domain-containing protein</fullName>
    </recommendedName>
</protein>
<feature type="non-terminal residue" evidence="1">
    <location>
        <position position="133"/>
    </location>
</feature>
<comment type="caution">
    <text evidence="1">The sequence shown here is derived from an EMBL/GenBank/DDBJ whole genome shotgun (WGS) entry which is preliminary data.</text>
</comment>
<accession>A0A3S3QVA5</accession>
<sequence length="133" mass="14934">MNDPQSFQDWIDTAKERAGDADAMLPIRNTSVGPAYMAGYAIECMLKAYLKKTNRSFSTRGKGGHNLRGLWLSAGFRLSDLTDRSGAKAFFIEDWDTALRYQSNIDELTHSTEELVAAAKQLTGWINKNIQRN</sequence>
<dbReference type="Proteomes" id="UP000288086">
    <property type="component" value="Unassembled WGS sequence"/>
</dbReference>
<reference evidence="1 2" key="1">
    <citation type="submission" date="2017-01" db="EMBL/GenBank/DDBJ databases">
        <title>The cable genome- insights into the physiology and evolution of filamentous bacteria capable of sulfide oxidation via long distance electron transfer.</title>
        <authorList>
            <person name="Schreiber L."/>
            <person name="Bjerg J.T."/>
            <person name="Boggild A."/>
            <person name="Van De Vossenberg J."/>
            <person name="Meysman F."/>
            <person name="Nielsen L.P."/>
            <person name="Schramm A."/>
            <person name="Kjeldsen K.U."/>
        </authorList>
    </citation>
    <scope>NUCLEOTIDE SEQUENCE [LARGE SCALE GENOMIC DNA]</scope>
    <source>
        <strain evidence="1">A1</strain>
    </source>
</reference>
<dbReference type="Gene3D" id="1.20.120.330">
    <property type="entry name" value="Nucleotidyltransferases domain 2"/>
    <property type="match status" value="1"/>
</dbReference>
<proteinExistence type="predicted"/>
<evidence type="ECO:0000313" key="1">
    <source>
        <dbReference type="EMBL" id="RWX43395.1"/>
    </source>
</evidence>
<dbReference type="EMBL" id="MTKP01000442">
    <property type="protein sequence ID" value="RWX43395.1"/>
    <property type="molecule type" value="Genomic_DNA"/>
</dbReference>
<dbReference type="AlphaFoldDB" id="A0A3S3QVA5"/>
<evidence type="ECO:0008006" key="3">
    <source>
        <dbReference type="Google" id="ProtNLM"/>
    </source>
</evidence>
<name>A0A3S3QVA5_9BACT</name>
<gene>
    <name evidence="1" type="ORF">VT98_14422</name>
</gene>
<keyword evidence="2" id="KW-1185">Reference proteome</keyword>
<organism evidence="1 2">
    <name type="scientific">Candidatus Electrothrix communis</name>
    <dbReference type="NCBI Taxonomy" id="1859133"/>
    <lineage>
        <taxon>Bacteria</taxon>
        <taxon>Pseudomonadati</taxon>
        <taxon>Thermodesulfobacteriota</taxon>
        <taxon>Desulfobulbia</taxon>
        <taxon>Desulfobulbales</taxon>
        <taxon>Desulfobulbaceae</taxon>
        <taxon>Candidatus Electrothrix</taxon>
    </lineage>
</organism>